<keyword evidence="5" id="KW-0411">Iron-sulfur</keyword>
<dbReference type="PROSITE" id="PS00814">
    <property type="entry name" value="ADX"/>
    <property type="match status" value="1"/>
</dbReference>
<dbReference type="EMBL" id="PQGG01000005">
    <property type="protein sequence ID" value="POP54503.1"/>
    <property type="molecule type" value="Genomic_DNA"/>
</dbReference>
<dbReference type="RefSeq" id="WP_103682744.1">
    <property type="nucleotide sequence ID" value="NZ_PQGG01000005.1"/>
</dbReference>
<comment type="cofactor">
    <cofactor evidence="6">
        <name>[2Fe-2S] cluster</name>
        <dbReference type="ChEBI" id="CHEBI:190135"/>
    </cofactor>
</comment>
<feature type="domain" description="2Fe-2S ferredoxin-type" evidence="7">
    <location>
        <begin position="1"/>
        <end position="104"/>
    </location>
</feature>
<evidence type="ECO:0000256" key="2">
    <source>
        <dbReference type="ARBA" id="ARBA00022714"/>
    </source>
</evidence>
<dbReference type="SUPFAM" id="SSF54292">
    <property type="entry name" value="2Fe-2S ferredoxin-like"/>
    <property type="match status" value="1"/>
</dbReference>
<evidence type="ECO:0000256" key="3">
    <source>
        <dbReference type="ARBA" id="ARBA00022723"/>
    </source>
</evidence>
<evidence type="ECO:0000313" key="8">
    <source>
        <dbReference type="EMBL" id="POP54503.1"/>
    </source>
</evidence>
<dbReference type="PROSITE" id="PS51085">
    <property type="entry name" value="2FE2S_FER_2"/>
    <property type="match status" value="1"/>
</dbReference>
<evidence type="ECO:0000259" key="7">
    <source>
        <dbReference type="PROSITE" id="PS51085"/>
    </source>
</evidence>
<dbReference type="CDD" id="cd00207">
    <property type="entry name" value="fer2"/>
    <property type="match status" value="1"/>
</dbReference>
<dbReference type="PANTHER" id="PTHR23426">
    <property type="entry name" value="FERREDOXIN/ADRENODOXIN"/>
    <property type="match status" value="1"/>
</dbReference>
<keyword evidence="2" id="KW-0001">2Fe-2S</keyword>
<dbReference type="GO" id="GO:0140647">
    <property type="term" value="P:P450-containing electron transport chain"/>
    <property type="evidence" value="ECO:0007669"/>
    <property type="project" value="InterPro"/>
</dbReference>
<dbReference type="GO" id="GO:0046872">
    <property type="term" value="F:metal ion binding"/>
    <property type="evidence" value="ECO:0007669"/>
    <property type="project" value="UniProtKB-KW"/>
</dbReference>
<dbReference type="PRINTS" id="PR00355">
    <property type="entry name" value="ADRENODOXIN"/>
</dbReference>
<dbReference type="InterPro" id="IPR001041">
    <property type="entry name" value="2Fe-2S_ferredoxin-type"/>
</dbReference>
<dbReference type="Gene3D" id="3.10.20.30">
    <property type="match status" value="1"/>
</dbReference>
<accession>A0A2S4HKJ2</accession>
<dbReference type="InterPro" id="IPR001055">
    <property type="entry name" value="Adrenodoxin-like"/>
</dbReference>
<reference evidence="8" key="1">
    <citation type="submission" date="2018-01" db="EMBL/GenBank/DDBJ databases">
        <authorList>
            <person name="Yu X.-D."/>
        </authorList>
    </citation>
    <scope>NUCLEOTIDE SEQUENCE</scope>
    <source>
        <strain evidence="8">ZX-21</strain>
    </source>
</reference>
<protein>
    <submittedName>
        <fullName evidence="8">(2Fe-2S)-binding protein</fullName>
    </submittedName>
</protein>
<dbReference type="PANTHER" id="PTHR23426:SF65">
    <property type="entry name" value="FERREDOXIN-2, MITOCHONDRIAL"/>
    <property type="match status" value="1"/>
</dbReference>
<dbReference type="Proteomes" id="UP000237222">
    <property type="component" value="Unassembled WGS sequence"/>
</dbReference>
<dbReference type="GO" id="GO:0051537">
    <property type="term" value="F:2 iron, 2 sulfur cluster binding"/>
    <property type="evidence" value="ECO:0007669"/>
    <property type="project" value="UniProtKB-KW"/>
</dbReference>
<dbReference type="Pfam" id="PF00111">
    <property type="entry name" value="Fer2"/>
    <property type="match status" value="1"/>
</dbReference>
<gene>
    <name evidence="8" type="ORF">C0068_01580</name>
</gene>
<dbReference type="InterPro" id="IPR036010">
    <property type="entry name" value="2Fe-2S_ferredoxin-like_sf"/>
</dbReference>
<dbReference type="AlphaFoldDB" id="A0A2S4HKJ2"/>
<evidence type="ECO:0000256" key="1">
    <source>
        <dbReference type="ARBA" id="ARBA00010914"/>
    </source>
</evidence>
<sequence length="105" mass="11222">MKVIFVNSENQRVEVPASPGESLMLAAVNNGISEIVGECGGACSCATCHCYIDGEWREKLTAAEGVEADMLDCVIDREEGSRLACQIELNESLDGITVRLPASQC</sequence>
<dbReference type="InterPro" id="IPR012675">
    <property type="entry name" value="Beta-grasp_dom_sf"/>
</dbReference>
<evidence type="ECO:0000256" key="5">
    <source>
        <dbReference type="ARBA" id="ARBA00023014"/>
    </source>
</evidence>
<organism evidence="8 9">
    <name type="scientific">Zhongshania marina</name>
    <dbReference type="NCBI Taxonomy" id="2304603"/>
    <lineage>
        <taxon>Bacteria</taxon>
        <taxon>Pseudomonadati</taxon>
        <taxon>Pseudomonadota</taxon>
        <taxon>Gammaproteobacteria</taxon>
        <taxon>Cellvibrionales</taxon>
        <taxon>Spongiibacteraceae</taxon>
        <taxon>Zhongshania</taxon>
    </lineage>
</organism>
<evidence type="ECO:0000256" key="4">
    <source>
        <dbReference type="ARBA" id="ARBA00023004"/>
    </source>
</evidence>
<dbReference type="GO" id="GO:0009055">
    <property type="term" value="F:electron transfer activity"/>
    <property type="evidence" value="ECO:0007669"/>
    <property type="project" value="TreeGrafter"/>
</dbReference>
<keyword evidence="3" id="KW-0479">Metal-binding</keyword>
<dbReference type="OrthoDB" id="9799640at2"/>
<evidence type="ECO:0000313" key="9">
    <source>
        <dbReference type="Proteomes" id="UP000237222"/>
    </source>
</evidence>
<comment type="caution">
    <text evidence="8">The sequence shown here is derived from an EMBL/GenBank/DDBJ whole genome shotgun (WGS) entry which is preliminary data.</text>
</comment>
<dbReference type="InterPro" id="IPR018298">
    <property type="entry name" value="Adrenodoxin_Fe-S_BS"/>
</dbReference>
<proteinExistence type="inferred from homology"/>
<name>A0A2S4HKJ2_9GAMM</name>
<comment type="similarity">
    <text evidence="1">Belongs to the adrenodoxin/putidaredoxin family.</text>
</comment>
<evidence type="ECO:0000256" key="6">
    <source>
        <dbReference type="ARBA" id="ARBA00034078"/>
    </source>
</evidence>
<keyword evidence="4" id="KW-0408">Iron</keyword>